<dbReference type="AlphaFoldDB" id="A0A412G190"/>
<sequence>MGIRTFQFGVENSDLSGDPKNLDRVPTWLITGNHINPLGHKESLPTKAFFACRWGVRPEQERLIKRIQKVKDIDLKAG</sequence>
<comment type="caution">
    <text evidence="1">The sequence shown here is derived from an EMBL/GenBank/DDBJ whole genome shotgun (WGS) entry which is preliminary data.</text>
</comment>
<protein>
    <submittedName>
        <fullName evidence="1">Uncharacterized protein</fullName>
    </submittedName>
</protein>
<dbReference type="Proteomes" id="UP000284178">
    <property type="component" value="Unassembled WGS sequence"/>
</dbReference>
<name>A0A412G190_9FIRM</name>
<proteinExistence type="predicted"/>
<evidence type="ECO:0000313" key="2">
    <source>
        <dbReference type="Proteomes" id="UP000284178"/>
    </source>
</evidence>
<accession>A0A412G190</accession>
<organism evidence="1 2">
    <name type="scientific">Holdemania filiformis</name>
    <dbReference type="NCBI Taxonomy" id="61171"/>
    <lineage>
        <taxon>Bacteria</taxon>
        <taxon>Bacillati</taxon>
        <taxon>Bacillota</taxon>
        <taxon>Erysipelotrichia</taxon>
        <taxon>Erysipelotrichales</taxon>
        <taxon>Erysipelotrichaceae</taxon>
        <taxon>Holdemania</taxon>
    </lineage>
</organism>
<keyword evidence="2" id="KW-1185">Reference proteome</keyword>
<evidence type="ECO:0000313" key="1">
    <source>
        <dbReference type="EMBL" id="RGR74191.1"/>
    </source>
</evidence>
<gene>
    <name evidence="1" type="ORF">DWY25_08935</name>
</gene>
<dbReference type="EMBL" id="QRUP01000009">
    <property type="protein sequence ID" value="RGR74191.1"/>
    <property type="molecule type" value="Genomic_DNA"/>
</dbReference>
<reference evidence="1 2" key="1">
    <citation type="submission" date="2018-08" db="EMBL/GenBank/DDBJ databases">
        <title>A genome reference for cultivated species of the human gut microbiota.</title>
        <authorList>
            <person name="Zou Y."/>
            <person name="Xue W."/>
            <person name="Luo G."/>
        </authorList>
    </citation>
    <scope>NUCLEOTIDE SEQUENCE [LARGE SCALE GENOMIC DNA]</scope>
    <source>
        <strain evidence="1 2">AF24-29</strain>
    </source>
</reference>